<reference evidence="2 3" key="1">
    <citation type="submission" date="2008-06" db="EMBL/GenBank/DDBJ databases">
        <title>Complete sequence of Chloroherpeton thalassium ATCC 35110.</title>
        <authorList>
            <consortium name="US DOE Joint Genome Institute"/>
            <person name="Lucas S."/>
            <person name="Copeland A."/>
            <person name="Lapidus A."/>
            <person name="Glavina del Rio T."/>
            <person name="Dalin E."/>
            <person name="Tice H."/>
            <person name="Bruce D."/>
            <person name="Goodwin L."/>
            <person name="Pitluck S."/>
            <person name="Schmutz J."/>
            <person name="Larimer F."/>
            <person name="Land M."/>
            <person name="Hauser L."/>
            <person name="Kyrpides N."/>
            <person name="Mikhailova N."/>
            <person name="Liu Z."/>
            <person name="Li T."/>
            <person name="Zhao F."/>
            <person name="Overmann J."/>
            <person name="Bryant D.A."/>
            <person name="Richardson P."/>
        </authorList>
    </citation>
    <scope>NUCLEOTIDE SEQUENCE [LARGE SCALE GENOMIC DNA]</scope>
    <source>
        <strain evidence="3">ATCC 35110 / GB-78</strain>
    </source>
</reference>
<dbReference type="EMBL" id="CP001100">
    <property type="protein sequence ID" value="ACF14594.1"/>
    <property type="molecule type" value="Genomic_DNA"/>
</dbReference>
<dbReference type="KEGG" id="cts:Ctha_2142"/>
<protein>
    <submittedName>
        <fullName evidence="2">Uncharacterized protein</fullName>
    </submittedName>
</protein>
<accession>B3QVJ4</accession>
<gene>
    <name evidence="2" type="ordered locus">Ctha_2142</name>
</gene>
<dbReference type="HOGENOM" id="CLU_3023710_0_0_10"/>
<name>B3QVJ4_CHLT3</name>
<dbReference type="Proteomes" id="UP000001208">
    <property type="component" value="Chromosome"/>
</dbReference>
<dbReference type="AlphaFoldDB" id="B3QVJ4"/>
<keyword evidence="1" id="KW-0472">Membrane</keyword>
<evidence type="ECO:0000313" key="3">
    <source>
        <dbReference type="Proteomes" id="UP000001208"/>
    </source>
</evidence>
<organism evidence="2 3">
    <name type="scientific">Chloroherpeton thalassium (strain ATCC 35110 / GB-78)</name>
    <dbReference type="NCBI Taxonomy" id="517418"/>
    <lineage>
        <taxon>Bacteria</taxon>
        <taxon>Pseudomonadati</taxon>
        <taxon>Chlorobiota</taxon>
        <taxon>Chlorobiia</taxon>
        <taxon>Chlorobiales</taxon>
        <taxon>Chloroherpetonaceae</taxon>
        <taxon>Chloroherpeton</taxon>
    </lineage>
</organism>
<feature type="transmembrane region" description="Helical" evidence="1">
    <location>
        <begin position="28"/>
        <end position="51"/>
    </location>
</feature>
<keyword evidence="3" id="KW-1185">Reference proteome</keyword>
<dbReference type="STRING" id="517418.Ctha_2142"/>
<keyword evidence="1" id="KW-1133">Transmembrane helix</keyword>
<keyword evidence="1" id="KW-0812">Transmembrane</keyword>
<evidence type="ECO:0000256" key="1">
    <source>
        <dbReference type="SAM" id="Phobius"/>
    </source>
</evidence>
<evidence type="ECO:0000313" key="2">
    <source>
        <dbReference type="EMBL" id="ACF14594.1"/>
    </source>
</evidence>
<sequence>MVYTVIMLHFFIVLYMYFKEQNFGIKSIYSFSVILFVFVPIFIIIIIVFMIQHYL</sequence>
<proteinExistence type="predicted"/>